<evidence type="ECO:0000256" key="1">
    <source>
        <dbReference type="SAM" id="Phobius"/>
    </source>
</evidence>
<dbReference type="AlphaFoldDB" id="A0A378JH26"/>
<keyword evidence="1" id="KW-1133">Transmembrane helix</keyword>
<feature type="transmembrane region" description="Helical" evidence="1">
    <location>
        <begin position="83"/>
        <end position="103"/>
    </location>
</feature>
<reference evidence="2 3" key="1">
    <citation type="submission" date="2018-06" db="EMBL/GenBank/DDBJ databases">
        <authorList>
            <consortium name="Pathogen Informatics"/>
            <person name="Doyle S."/>
        </authorList>
    </citation>
    <scope>NUCLEOTIDE SEQUENCE [LARGE SCALE GENOMIC DNA]</scope>
    <source>
        <strain evidence="2 3">NCTC13292</strain>
    </source>
</reference>
<evidence type="ECO:0000313" key="3">
    <source>
        <dbReference type="Proteomes" id="UP000254677"/>
    </source>
</evidence>
<organism evidence="2 3">
    <name type="scientific">Legionella donaldsonii</name>
    <dbReference type="NCBI Taxonomy" id="45060"/>
    <lineage>
        <taxon>Bacteria</taxon>
        <taxon>Pseudomonadati</taxon>
        <taxon>Pseudomonadota</taxon>
        <taxon>Gammaproteobacteria</taxon>
        <taxon>Legionellales</taxon>
        <taxon>Legionellaceae</taxon>
        <taxon>Legionella</taxon>
    </lineage>
</organism>
<keyword evidence="1" id="KW-0812">Transmembrane</keyword>
<protein>
    <submittedName>
        <fullName evidence="2">Uncharacterized protein</fullName>
    </submittedName>
</protein>
<sequence>MNLLVTQCGYLFQILWNILVHKNAKAPILITCYAHEMMIILELVQQFCGEELKYDLTIDKQPGRASWQNPTLELLATTTLLRLYRPLLATGLFLLLINITVCIDN</sequence>
<proteinExistence type="predicted"/>
<gene>
    <name evidence="2" type="ORF">NCTC13292_02485</name>
</gene>
<name>A0A378JH26_9GAMM</name>
<dbReference type="Proteomes" id="UP000254677">
    <property type="component" value="Unassembled WGS sequence"/>
</dbReference>
<keyword evidence="1" id="KW-0472">Membrane</keyword>
<keyword evidence="3" id="KW-1185">Reference proteome</keyword>
<accession>A0A378JH26</accession>
<evidence type="ECO:0000313" key="2">
    <source>
        <dbReference type="EMBL" id="STX43960.1"/>
    </source>
</evidence>
<dbReference type="EMBL" id="UGOA01000001">
    <property type="protein sequence ID" value="STX43960.1"/>
    <property type="molecule type" value="Genomic_DNA"/>
</dbReference>